<dbReference type="Proteomes" id="UP000235739">
    <property type="component" value="Unassembled WGS sequence"/>
</dbReference>
<dbReference type="GO" id="GO:0005886">
    <property type="term" value="C:plasma membrane"/>
    <property type="evidence" value="ECO:0007669"/>
    <property type="project" value="UniProtKB-SubCell"/>
</dbReference>
<dbReference type="Pfam" id="PF00005">
    <property type="entry name" value="ABC_tran"/>
    <property type="match status" value="1"/>
</dbReference>
<evidence type="ECO:0000256" key="10">
    <source>
        <dbReference type="ARBA" id="ARBA00047624"/>
    </source>
</evidence>
<name>A0A2N7S297_9MICC</name>
<dbReference type="GO" id="GO:0015426">
    <property type="term" value="F:ATPase-coupled polar amino acid-transporter activity"/>
    <property type="evidence" value="ECO:0007669"/>
    <property type="project" value="UniProtKB-EC"/>
</dbReference>
<reference evidence="12 13" key="1">
    <citation type="journal article" date="2017" name="Elife">
        <title>Extensive horizontal gene transfer in cheese-associated bacteria.</title>
        <authorList>
            <person name="Bonham K.S."/>
            <person name="Wolfe B.E."/>
            <person name="Dutton R.J."/>
        </authorList>
    </citation>
    <scope>NUCLEOTIDE SEQUENCE [LARGE SCALE GENOMIC DNA]</scope>
    <source>
        <strain evidence="12 13">JB182</strain>
    </source>
</reference>
<dbReference type="GO" id="GO:0016887">
    <property type="term" value="F:ATP hydrolysis activity"/>
    <property type="evidence" value="ECO:0007669"/>
    <property type="project" value="InterPro"/>
</dbReference>
<comment type="subcellular location">
    <subcellularLocation>
        <location evidence="1">Cell membrane</location>
        <topology evidence="1">Peripheral membrane protein</topology>
    </subcellularLocation>
</comment>
<feature type="domain" description="ABC transporter" evidence="11">
    <location>
        <begin position="15"/>
        <end position="249"/>
    </location>
</feature>
<comment type="catalytic activity">
    <reaction evidence="10">
        <text>a polar amino acid(out) + ATP + H2O = a polar amino acid(in) + ADP + phosphate + H(+)</text>
        <dbReference type="Rhea" id="RHEA:14673"/>
        <dbReference type="ChEBI" id="CHEBI:15377"/>
        <dbReference type="ChEBI" id="CHEBI:15378"/>
        <dbReference type="ChEBI" id="CHEBI:30616"/>
        <dbReference type="ChEBI" id="CHEBI:43474"/>
        <dbReference type="ChEBI" id="CHEBI:62031"/>
        <dbReference type="ChEBI" id="CHEBI:456216"/>
        <dbReference type="EC" id="7.4.2.1"/>
    </reaction>
    <physiologicalReaction direction="left-to-right" evidence="10">
        <dbReference type="Rhea" id="RHEA:14674"/>
    </physiologicalReaction>
</comment>
<dbReference type="SMART" id="SM00382">
    <property type="entry name" value="AAA"/>
    <property type="match status" value="1"/>
</dbReference>
<dbReference type="SUPFAM" id="SSF52540">
    <property type="entry name" value="P-loop containing nucleoside triphosphate hydrolases"/>
    <property type="match status" value="1"/>
</dbReference>
<dbReference type="PROSITE" id="PS00211">
    <property type="entry name" value="ABC_TRANSPORTER_1"/>
    <property type="match status" value="1"/>
</dbReference>
<dbReference type="AlphaFoldDB" id="A0A2N7S297"/>
<keyword evidence="6 12" id="KW-0067">ATP-binding</keyword>
<dbReference type="InterPro" id="IPR017871">
    <property type="entry name" value="ABC_transporter-like_CS"/>
</dbReference>
<evidence type="ECO:0000256" key="1">
    <source>
        <dbReference type="ARBA" id="ARBA00004202"/>
    </source>
</evidence>
<dbReference type="PANTHER" id="PTHR43166">
    <property type="entry name" value="AMINO ACID IMPORT ATP-BINDING PROTEIN"/>
    <property type="match status" value="1"/>
</dbReference>
<evidence type="ECO:0000256" key="6">
    <source>
        <dbReference type="ARBA" id="ARBA00022840"/>
    </source>
</evidence>
<evidence type="ECO:0000256" key="4">
    <source>
        <dbReference type="ARBA" id="ARBA00022475"/>
    </source>
</evidence>
<comment type="caution">
    <text evidence="12">The sequence shown here is derived from an EMBL/GenBank/DDBJ whole genome shotgun (WGS) entry which is preliminary data.</text>
</comment>
<gene>
    <name evidence="12" type="ORF">CIK84_01210</name>
</gene>
<dbReference type="EMBL" id="PNQX01000001">
    <property type="protein sequence ID" value="PMQ20271.1"/>
    <property type="molecule type" value="Genomic_DNA"/>
</dbReference>
<dbReference type="CDD" id="cd03262">
    <property type="entry name" value="ABC_HisP_GlnQ"/>
    <property type="match status" value="1"/>
</dbReference>
<evidence type="ECO:0000256" key="8">
    <source>
        <dbReference type="ARBA" id="ARBA00023136"/>
    </source>
</evidence>
<dbReference type="PROSITE" id="PS50893">
    <property type="entry name" value="ABC_TRANSPORTER_2"/>
    <property type="match status" value="1"/>
</dbReference>
<dbReference type="PIRSF" id="PIRSF039085">
    <property type="entry name" value="ABC_ATPase_HisP"/>
    <property type="match status" value="1"/>
</dbReference>
<keyword evidence="5" id="KW-0547">Nucleotide-binding</keyword>
<dbReference type="OMA" id="GTHDYEL"/>
<evidence type="ECO:0000256" key="7">
    <source>
        <dbReference type="ARBA" id="ARBA00022970"/>
    </source>
</evidence>
<keyword evidence="7" id="KW-0029">Amino-acid transport</keyword>
<dbReference type="GeneID" id="303186011"/>
<dbReference type="InterPro" id="IPR003593">
    <property type="entry name" value="AAA+_ATPase"/>
</dbReference>
<evidence type="ECO:0000256" key="2">
    <source>
        <dbReference type="ARBA" id="ARBA00005417"/>
    </source>
</evidence>
<dbReference type="InterPro" id="IPR027417">
    <property type="entry name" value="P-loop_NTPase"/>
</dbReference>
<comment type="similarity">
    <text evidence="2">Belongs to the ABC transporter superfamily.</text>
</comment>
<dbReference type="InterPro" id="IPR003439">
    <property type="entry name" value="ABC_transporter-like_ATP-bd"/>
</dbReference>
<evidence type="ECO:0000259" key="11">
    <source>
        <dbReference type="PROSITE" id="PS50893"/>
    </source>
</evidence>
<sequence length="260" mass="28134">MSTGTSELSAHAAGVDITGLRKSYGSNEVLKGIDLNVAPGEVVCLIGPSGSGKSTLLRCVNLLEQPNGGTIMVGGFNVTDPEVNLDKMRQQVGMVFQQFNLFPHLTVLENCTISPIKVLKRKKAEAQKVALRNLERVGLGDFGDRYPDQLSGGQQQRVAIARALSMEPTLMLFDEPTSALDPETVGEVLSIMKNLAQAGMTMLVVTHEMAFAKEVADRVFFMDGGVVVEEGKAVDVIGNPQQPRTQDFLRRVLDPTHVDI</sequence>
<protein>
    <recommendedName>
        <fullName evidence="9">ABC-type polar-amino-acid transporter</fullName>
        <ecNumber evidence="9">7.4.2.1</ecNumber>
    </recommendedName>
</protein>
<dbReference type="RefSeq" id="WP_013349756.1">
    <property type="nucleotide sequence ID" value="NZ_JABUYH010000002.1"/>
</dbReference>
<evidence type="ECO:0000256" key="5">
    <source>
        <dbReference type="ARBA" id="ARBA00022741"/>
    </source>
</evidence>
<accession>A0A2N7S297</accession>
<evidence type="ECO:0000313" key="13">
    <source>
        <dbReference type="Proteomes" id="UP000235739"/>
    </source>
</evidence>
<dbReference type="GO" id="GO:0005524">
    <property type="term" value="F:ATP binding"/>
    <property type="evidence" value="ECO:0007669"/>
    <property type="project" value="UniProtKB-KW"/>
</dbReference>
<keyword evidence="4" id="KW-1003">Cell membrane</keyword>
<dbReference type="Gene3D" id="3.40.50.300">
    <property type="entry name" value="P-loop containing nucleotide triphosphate hydrolases"/>
    <property type="match status" value="1"/>
</dbReference>
<organism evidence="12 13">
    <name type="scientific">Glutamicibacter arilaitensis</name>
    <dbReference type="NCBI Taxonomy" id="256701"/>
    <lineage>
        <taxon>Bacteria</taxon>
        <taxon>Bacillati</taxon>
        <taxon>Actinomycetota</taxon>
        <taxon>Actinomycetes</taxon>
        <taxon>Micrococcales</taxon>
        <taxon>Micrococcaceae</taxon>
        <taxon>Glutamicibacter</taxon>
    </lineage>
</organism>
<keyword evidence="8" id="KW-0472">Membrane</keyword>
<proteinExistence type="inferred from homology"/>
<dbReference type="PANTHER" id="PTHR43166:SF9">
    <property type="entry name" value="GLUTAMATE_ASPARTATE IMPORT ATP-BINDING PROTEIN GLTL"/>
    <property type="match status" value="1"/>
</dbReference>
<evidence type="ECO:0000256" key="3">
    <source>
        <dbReference type="ARBA" id="ARBA00022448"/>
    </source>
</evidence>
<dbReference type="FunFam" id="3.40.50.300:FF:000020">
    <property type="entry name" value="Amino acid ABC transporter ATP-binding component"/>
    <property type="match status" value="1"/>
</dbReference>
<evidence type="ECO:0000256" key="9">
    <source>
        <dbReference type="ARBA" id="ARBA00038850"/>
    </source>
</evidence>
<keyword evidence="3" id="KW-0813">Transport</keyword>
<evidence type="ECO:0000313" key="12">
    <source>
        <dbReference type="EMBL" id="PMQ20271.1"/>
    </source>
</evidence>
<dbReference type="InterPro" id="IPR050086">
    <property type="entry name" value="MetN_ABC_transporter-like"/>
</dbReference>
<dbReference type="InterPro" id="IPR030679">
    <property type="entry name" value="ABC_ATPase_HisP-typ"/>
</dbReference>
<dbReference type="EC" id="7.4.2.1" evidence="9"/>